<dbReference type="AlphaFoldDB" id="F8QB59"/>
<dbReference type="HOGENOM" id="CLU_103879_0_0_1"/>
<gene>
    <name evidence="2" type="ORF">SERLA73DRAFT_155730</name>
</gene>
<sequence length="203" mass="22998">MRTGQWMSFDAKINETPFKLEGERETNNQAVKNAQIVDIDSEAFNHAPLNDPCPHPPDPQNDPHPAQAPLFHPPMVPRRSTHHQQPAQYMCNLLQGERSVDGTSKGQVLPKGMQNPLENAKDLEGHADERNNQTLRELAQNVTLAAHMANLDDIELRTIEEAQKHPDWDKWKDAINERLERLKAAGTWTYVDRPKVANIVGIQ</sequence>
<evidence type="ECO:0000313" key="3">
    <source>
        <dbReference type="Proteomes" id="UP000008063"/>
    </source>
</evidence>
<evidence type="ECO:0000256" key="1">
    <source>
        <dbReference type="SAM" id="MobiDB-lite"/>
    </source>
</evidence>
<protein>
    <submittedName>
        <fullName evidence="2">Uncharacterized protein</fullName>
    </submittedName>
</protein>
<feature type="region of interest" description="Disordered" evidence="1">
    <location>
        <begin position="45"/>
        <end position="85"/>
    </location>
</feature>
<dbReference type="Proteomes" id="UP000008063">
    <property type="component" value="Unassembled WGS sequence"/>
</dbReference>
<dbReference type="EMBL" id="GL945488">
    <property type="protein sequence ID" value="EGN94445.1"/>
    <property type="molecule type" value="Genomic_DNA"/>
</dbReference>
<keyword evidence="3" id="KW-1185">Reference proteome</keyword>
<accession>F8QB59</accession>
<reference evidence="3" key="1">
    <citation type="journal article" date="2011" name="Science">
        <title>The plant cell wall-decomposing machinery underlies the functional diversity of forest fungi.</title>
        <authorList>
            <person name="Eastwood D.C."/>
            <person name="Floudas D."/>
            <person name="Binder M."/>
            <person name="Majcherczyk A."/>
            <person name="Schneider P."/>
            <person name="Aerts A."/>
            <person name="Asiegbu F.O."/>
            <person name="Baker S.E."/>
            <person name="Barry K."/>
            <person name="Bendiksby M."/>
            <person name="Blumentritt M."/>
            <person name="Coutinho P.M."/>
            <person name="Cullen D."/>
            <person name="de Vries R.P."/>
            <person name="Gathman A."/>
            <person name="Goodell B."/>
            <person name="Henrissat B."/>
            <person name="Ihrmark K."/>
            <person name="Kauserud H."/>
            <person name="Kohler A."/>
            <person name="LaButti K."/>
            <person name="Lapidus A."/>
            <person name="Lavin J.L."/>
            <person name="Lee Y.-H."/>
            <person name="Lindquist E."/>
            <person name="Lilly W."/>
            <person name="Lucas S."/>
            <person name="Morin E."/>
            <person name="Murat C."/>
            <person name="Oguiza J.A."/>
            <person name="Park J."/>
            <person name="Pisabarro A.G."/>
            <person name="Riley R."/>
            <person name="Rosling A."/>
            <person name="Salamov A."/>
            <person name="Schmidt O."/>
            <person name="Schmutz J."/>
            <person name="Skrede I."/>
            <person name="Stenlid J."/>
            <person name="Wiebenga A."/>
            <person name="Xie X."/>
            <person name="Kuees U."/>
            <person name="Hibbett D.S."/>
            <person name="Hoffmeister D."/>
            <person name="Hoegberg N."/>
            <person name="Martin F."/>
            <person name="Grigoriev I.V."/>
            <person name="Watkinson S.C."/>
        </authorList>
    </citation>
    <scope>NUCLEOTIDE SEQUENCE [LARGE SCALE GENOMIC DNA]</scope>
    <source>
        <strain evidence="3">strain S7.3</strain>
    </source>
</reference>
<feature type="compositionally biased region" description="Pro residues" evidence="1">
    <location>
        <begin position="51"/>
        <end position="62"/>
    </location>
</feature>
<evidence type="ECO:0000313" key="2">
    <source>
        <dbReference type="EMBL" id="EGN94445.1"/>
    </source>
</evidence>
<name>F8QB59_SERL3</name>
<dbReference type="InParanoid" id="F8QB59"/>
<proteinExistence type="predicted"/>
<organism evidence="3">
    <name type="scientific">Serpula lacrymans var. lacrymans (strain S7.3)</name>
    <name type="common">Dry rot fungus</name>
    <dbReference type="NCBI Taxonomy" id="936435"/>
    <lineage>
        <taxon>Eukaryota</taxon>
        <taxon>Fungi</taxon>
        <taxon>Dikarya</taxon>
        <taxon>Basidiomycota</taxon>
        <taxon>Agaricomycotina</taxon>
        <taxon>Agaricomycetes</taxon>
        <taxon>Agaricomycetidae</taxon>
        <taxon>Boletales</taxon>
        <taxon>Coniophorineae</taxon>
        <taxon>Serpulaceae</taxon>
        <taxon>Serpula</taxon>
    </lineage>
</organism>